<accession>A0AA88EIA1</accession>
<gene>
    <name evidence="2" type="ORF">TIFTF001_053749</name>
</gene>
<evidence type="ECO:0000313" key="3">
    <source>
        <dbReference type="Proteomes" id="UP001187192"/>
    </source>
</evidence>
<dbReference type="EMBL" id="BTGU01013320">
    <property type="protein sequence ID" value="GMN73855.1"/>
    <property type="molecule type" value="Genomic_DNA"/>
</dbReference>
<dbReference type="InterPro" id="IPR026960">
    <property type="entry name" value="RVT-Znf"/>
</dbReference>
<organism evidence="2 3">
    <name type="scientific">Ficus carica</name>
    <name type="common">Common fig</name>
    <dbReference type="NCBI Taxonomy" id="3494"/>
    <lineage>
        <taxon>Eukaryota</taxon>
        <taxon>Viridiplantae</taxon>
        <taxon>Streptophyta</taxon>
        <taxon>Embryophyta</taxon>
        <taxon>Tracheophyta</taxon>
        <taxon>Spermatophyta</taxon>
        <taxon>Magnoliopsida</taxon>
        <taxon>eudicotyledons</taxon>
        <taxon>Gunneridae</taxon>
        <taxon>Pentapetalae</taxon>
        <taxon>rosids</taxon>
        <taxon>fabids</taxon>
        <taxon>Rosales</taxon>
        <taxon>Moraceae</taxon>
        <taxon>Ficeae</taxon>
        <taxon>Ficus</taxon>
    </lineage>
</organism>
<protein>
    <recommendedName>
        <fullName evidence="1">Reverse transcriptase zinc-binding domain-containing protein</fullName>
    </recommendedName>
</protein>
<dbReference type="Pfam" id="PF13966">
    <property type="entry name" value="zf-RVT"/>
    <property type="match status" value="1"/>
</dbReference>
<reference evidence="2" key="1">
    <citation type="submission" date="2023-07" db="EMBL/GenBank/DDBJ databases">
        <title>draft genome sequence of fig (Ficus carica).</title>
        <authorList>
            <person name="Takahashi T."/>
            <person name="Nishimura K."/>
        </authorList>
    </citation>
    <scope>NUCLEOTIDE SEQUENCE</scope>
</reference>
<comment type="caution">
    <text evidence="2">The sequence shown here is derived from an EMBL/GenBank/DDBJ whole genome shotgun (WGS) entry which is preliminary data.</text>
</comment>
<evidence type="ECO:0000313" key="2">
    <source>
        <dbReference type="EMBL" id="GMN73855.1"/>
    </source>
</evidence>
<keyword evidence="3" id="KW-1185">Reference proteome</keyword>
<sequence>MKVSALITPAGWNRNLICSAFWSVDWDVIWSFPPSVRRREDKLVWHYDRRGYYSVKSGYRIKMDCRRESECSERRPNSKWWNSLWNTRVPNNIKTHVWRACHDALPARSHLEHRGISISPLCPRCGVDTTHALWSCLGVQMVWEESAL</sequence>
<proteinExistence type="predicted"/>
<name>A0AA88EIA1_FICCA</name>
<evidence type="ECO:0000259" key="1">
    <source>
        <dbReference type="Pfam" id="PF13966"/>
    </source>
</evidence>
<feature type="domain" description="Reverse transcriptase zinc-binding" evidence="1">
    <location>
        <begin position="71"/>
        <end position="143"/>
    </location>
</feature>
<dbReference type="AlphaFoldDB" id="A0AA88EIA1"/>
<dbReference type="Proteomes" id="UP001187192">
    <property type="component" value="Unassembled WGS sequence"/>
</dbReference>